<evidence type="ECO:0000313" key="3">
    <source>
        <dbReference type="Proteomes" id="UP000292235"/>
    </source>
</evidence>
<name>A0A4V0ZJZ0_9ACTN</name>
<sequence length="77" mass="8474">MGETNVVQIRGVPAEAVETLKARAAERGQSLAAYLRDLIIEEASLPDPAETMARLSEDEPIAYTIEDLRDFTADGRR</sequence>
<dbReference type="SUPFAM" id="SSF47598">
    <property type="entry name" value="Ribbon-helix-helix"/>
    <property type="match status" value="1"/>
</dbReference>
<protein>
    <recommendedName>
        <fullName evidence="1">Antitoxin FitA-like ribbon-helix-helix domain-containing protein</fullName>
    </recommendedName>
</protein>
<organism evidence="2 3">
    <name type="scientific">Streptomonospora litoralis</name>
    <dbReference type="NCBI Taxonomy" id="2498135"/>
    <lineage>
        <taxon>Bacteria</taxon>
        <taxon>Bacillati</taxon>
        <taxon>Actinomycetota</taxon>
        <taxon>Actinomycetes</taxon>
        <taxon>Streptosporangiales</taxon>
        <taxon>Nocardiopsidaceae</taxon>
        <taxon>Streptomonospora</taxon>
    </lineage>
</organism>
<dbReference type="OrthoDB" id="7107936at2"/>
<dbReference type="GO" id="GO:0006355">
    <property type="term" value="P:regulation of DNA-templated transcription"/>
    <property type="evidence" value="ECO:0007669"/>
    <property type="project" value="InterPro"/>
</dbReference>
<feature type="domain" description="Antitoxin FitA-like ribbon-helix-helix" evidence="1">
    <location>
        <begin position="7"/>
        <end position="41"/>
    </location>
</feature>
<gene>
    <name evidence="2" type="ORF">EKD16_16915</name>
</gene>
<dbReference type="KEGG" id="strr:EKD16_16915"/>
<dbReference type="EMBL" id="CP036455">
    <property type="protein sequence ID" value="QBI55152.1"/>
    <property type="molecule type" value="Genomic_DNA"/>
</dbReference>
<dbReference type="RefSeq" id="WP_131099206.1">
    <property type="nucleotide sequence ID" value="NZ_CP036455.1"/>
</dbReference>
<dbReference type="Pfam" id="PF22513">
    <property type="entry name" value="FitA-like_RHH"/>
    <property type="match status" value="1"/>
</dbReference>
<dbReference type="InterPro" id="IPR053853">
    <property type="entry name" value="FitA-like_RHH"/>
</dbReference>
<keyword evidence="3" id="KW-1185">Reference proteome</keyword>
<accession>A0A4V0ZJZ0</accession>
<proteinExistence type="predicted"/>
<evidence type="ECO:0000313" key="2">
    <source>
        <dbReference type="EMBL" id="QBI55152.1"/>
    </source>
</evidence>
<dbReference type="InterPro" id="IPR010985">
    <property type="entry name" value="Ribbon_hlx_hlx"/>
</dbReference>
<reference evidence="2 3" key="1">
    <citation type="submission" date="2019-02" db="EMBL/GenBank/DDBJ databases">
        <authorList>
            <person name="Khodamoradi S."/>
            <person name="Hahnke R.L."/>
            <person name="Kaempfer P."/>
            <person name="Schumann P."/>
            <person name="Rohde M."/>
            <person name="Steinert M."/>
            <person name="Luzhetskyy A."/>
            <person name="Wink J."/>
            <person name="Ruckert C."/>
        </authorList>
    </citation>
    <scope>NUCLEOTIDE SEQUENCE [LARGE SCALE GENOMIC DNA]</scope>
    <source>
        <strain evidence="2 3">M2</strain>
    </source>
</reference>
<dbReference type="Proteomes" id="UP000292235">
    <property type="component" value="Chromosome"/>
</dbReference>
<evidence type="ECO:0000259" key="1">
    <source>
        <dbReference type="Pfam" id="PF22513"/>
    </source>
</evidence>
<dbReference type="AlphaFoldDB" id="A0A4V0ZJZ0"/>